<dbReference type="InterPro" id="IPR023796">
    <property type="entry name" value="Serpin_dom"/>
</dbReference>
<dbReference type="InterPro" id="IPR000215">
    <property type="entry name" value="Serpin_fam"/>
</dbReference>
<dbReference type="PROSITE" id="PS00284">
    <property type="entry name" value="SERPIN"/>
    <property type="match status" value="1"/>
</dbReference>
<evidence type="ECO:0000313" key="4">
    <source>
        <dbReference type="EMBL" id="ADD05679.1"/>
    </source>
</evidence>
<protein>
    <submittedName>
        <fullName evidence="4">Serpin family protein</fullName>
    </submittedName>
</protein>
<evidence type="ECO:0000256" key="2">
    <source>
        <dbReference type="SAM" id="MobiDB-lite"/>
    </source>
</evidence>
<sequence>MSQGHTDRRTMLALSGAFLAGMAGCTGTAPDSEDEAGNGDSNGTEPDGETGGSDSDIDFDGEFPELEFVTDPDLEDDLLAAQIRHNVAFSLDLLSQLRADRPDENLFFSPYSVSVALAMTYAGARGETADEMREALRYDLPGSGDDWSTATGSDDATLHAAFGALESEFDRRNEDGEEVDQPRADSDGDDDGATENEDVDDSEDELGFQLSSANAVWAAEDHPFDDAYFDLLDAYYGAGEHLVDFSGSPEAAREEINTWVEERTNDRIEDLLPQGSVDASTRLVLTNAVYFLAAWKHDFDPANTEPETFTGLAGAETEVEMMHQTAQLRYAEHDGHQFVELPYANEETSMVIIFPAEDEFESFEESFSVDVLAAMLDDASASQVDLAMPKFGIESKFSLVEIMQDLGMQRAFTTSADFSGMVDGETSDLFIGDIVHQSFVEVDEEGTEAAAATAVTMPVSAPTNQVELVLNRPFLFYIRDQPTETPLFLGRVVDGETIED</sequence>
<comment type="similarity">
    <text evidence="1">Belongs to the serpin family.</text>
</comment>
<dbReference type="MEROPS" id="I04.073"/>
<evidence type="ECO:0000256" key="1">
    <source>
        <dbReference type="RuleBase" id="RU000411"/>
    </source>
</evidence>
<dbReference type="HOGENOM" id="CLU_023330_0_3_2"/>
<accession>D3SW18</accession>
<dbReference type="Gene3D" id="3.30.497.10">
    <property type="entry name" value="Antithrombin, subunit I, domain 2"/>
    <property type="match status" value="1"/>
</dbReference>
<dbReference type="RefSeq" id="WP_012996634.1">
    <property type="nucleotide sequence ID" value="NC_013922.1"/>
</dbReference>
<dbReference type="Gene3D" id="2.30.39.10">
    <property type="entry name" value="Alpha-1-antitrypsin, domain 1"/>
    <property type="match status" value="1"/>
</dbReference>
<dbReference type="AlphaFoldDB" id="D3SW18"/>
<dbReference type="STRING" id="547559.Nmag_2110"/>
<dbReference type="PANTHER" id="PTHR11461:SF211">
    <property type="entry name" value="GH10112P-RELATED"/>
    <property type="match status" value="1"/>
</dbReference>
<dbReference type="GO" id="GO:0004867">
    <property type="term" value="F:serine-type endopeptidase inhibitor activity"/>
    <property type="evidence" value="ECO:0007669"/>
    <property type="project" value="InterPro"/>
</dbReference>
<evidence type="ECO:0000313" key="5">
    <source>
        <dbReference type="Proteomes" id="UP000001879"/>
    </source>
</evidence>
<dbReference type="PaxDb" id="547559-Nmag_2110"/>
<feature type="region of interest" description="Disordered" evidence="2">
    <location>
        <begin position="167"/>
        <end position="205"/>
    </location>
</feature>
<feature type="compositionally biased region" description="Acidic residues" evidence="2">
    <location>
        <begin position="187"/>
        <end position="205"/>
    </location>
</feature>
<dbReference type="GO" id="GO:0005615">
    <property type="term" value="C:extracellular space"/>
    <property type="evidence" value="ECO:0007669"/>
    <property type="project" value="InterPro"/>
</dbReference>
<dbReference type="SUPFAM" id="SSF56574">
    <property type="entry name" value="Serpins"/>
    <property type="match status" value="1"/>
</dbReference>
<dbReference type="Gene3D" id="1.10.287.580">
    <property type="entry name" value="Helix hairpin bin"/>
    <property type="match status" value="1"/>
</dbReference>
<gene>
    <name evidence="4" type="ordered locus">Nmag_2110</name>
</gene>
<dbReference type="InterPro" id="IPR023795">
    <property type="entry name" value="Serpin_CS"/>
</dbReference>
<dbReference type="InterPro" id="IPR006311">
    <property type="entry name" value="TAT_signal"/>
</dbReference>
<dbReference type="InterPro" id="IPR042178">
    <property type="entry name" value="Serpin_sf_1"/>
</dbReference>
<dbReference type="eggNOG" id="arCOG04933">
    <property type="taxonomic scope" value="Archaea"/>
</dbReference>
<dbReference type="InterPro" id="IPR036186">
    <property type="entry name" value="Serpin_sf"/>
</dbReference>
<dbReference type="InterPro" id="IPR042185">
    <property type="entry name" value="Serpin_sf_2"/>
</dbReference>
<organism evidence="4 5">
    <name type="scientific">Natrialba magadii (strain ATCC 43099 / DSM 3394 / CCM 3739 / CIP 104546 / IAM 13178 / JCM 8861 / NBRC 102185 / NCIMB 2190 / MS3)</name>
    <name type="common">Natronobacterium magadii</name>
    <dbReference type="NCBI Taxonomy" id="547559"/>
    <lineage>
        <taxon>Archaea</taxon>
        <taxon>Methanobacteriati</taxon>
        <taxon>Methanobacteriota</taxon>
        <taxon>Stenosarchaea group</taxon>
        <taxon>Halobacteria</taxon>
        <taxon>Halobacteriales</taxon>
        <taxon>Natrialbaceae</taxon>
        <taxon>Natrialba</taxon>
    </lineage>
</organism>
<reference evidence="4 5" key="2">
    <citation type="journal article" date="2012" name="BMC Genomics">
        <title>A comparative genomics perspective on the genetic content of the alkaliphilic haloarchaeon Natrialba magadii ATCC 43099T.</title>
        <authorList>
            <person name="Siddaramappa S."/>
            <person name="Challacombe J.F."/>
            <person name="Decastro R.E."/>
            <person name="Pfeiffer F."/>
            <person name="Sastre D.E."/>
            <person name="Gimenez M.I."/>
            <person name="Paggi R.A."/>
            <person name="Detter J.C."/>
            <person name="Davenport K.W."/>
            <person name="Goodwin L.A."/>
            <person name="Kyrpides N."/>
            <person name="Tapia R."/>
            <person name="Pitluck S."/>
            <person name="Lucas S."/>
            <person name="Woyke T."/>
            <person name="Maupin-Furlow J.A."/>
        </authorList>
    </citation>
    <scope>NUCLEOTIDE SEQUENCE [LARGE SCALE GENOMIC DNA]</scope>
    <source>
        <strain evidence="5">ATCC 43099 / DSM 3394 / CCM 3739 / CIP 104546 / IAM 13178 / JCM 8861 / NBRC 102185 / NCIMB 2190 / MS3</strain>
    </source>
</reference>
<dbReference type="SMART" id="SM00093">
    <property type="entry name" value="SERPIN"/>
    <property type="match status" value="1"/>
</dbReference>
<dbReference type="Proteomes" id="UP000001879">
    <property type="component" value="Chromosome"/>
</dbReference>
<reference evidence="5" key="1">
    <citation type="submission" date="2010-02" db="EMBL/GenBank/DDBJ databases">
        <title>Complete sequence of chromosome of Natrialba magadii ATCC 43099.</title>
        <authorList>
            <consortium name="US DOE Joint Genome Institute"/>
            <person name="Lucas S."/>
            <person name="Copeland A."/>
            <person name="Lapidus A."/>
            <person name="Cheng J.-F."/>
            <person name="Bruce D."/>
            <person name="Goodwin L."/>
            <person name="Pitluck S."/>
            <person name="Davenport K."/>
            <person name="Saunders E."/>
            <person name="Detter J.C."/>
            <person name="Han C."/>
            <person name="Tapia R."/>
            <person name="Land M."/>
            <person name="Hauser L."/>
            <person name="Kyrpides N."/>
            <person name="Mikhailova N."/>
            <person name="De Castro R.E."/>
            <person name="Maupin-Furlow J.A."/>
            <person name="Woyke T."/>
        </authorList>
    </citation>
    <scope>NUCLEOTIDE SEQUENCE [LARGE SCALE GENOMIC DNA]</scope>
    <source>
        <strain evidence="5">ATCC 43099 / DSM 3394 / CCM 3739 / CIP 104546 / IAM 13178 / JCM 8861 / NBRC 102185 / NCIMB 2190 / MS3</strain>
    </source>
</reference>
<dbReference type="Pfam" id="PF00079">
    <property type="entry name" value="Serpin"/>
    <property type="match status" value="1"/>
</dbReference>
<dbReference type="EMBL" id="CP001932">
    <property type="protein sequence ID" value="ADD05679.1"/>
    <property type="molecule type" value="Genomic_DNA"/>
</dbReference>
<dbReference type="PROSITE" id="PS51318">
    <property type="entry name" value="TAT"/>
    <property type="match status" value="1"/>
</dbReference>
<evidence type="ECO:0000259" key="3">
    <source>
        <dbReference type="SMART" id="SM00093"/>
    </source>
</evidence>
<dbReference type="CDD" id="cd19590">
    <property type="entry name" value="serpin_thermopin-like"/>
    <property type="match status" value="1"/>
</dbReference>
<keyword evidence="5" id="KW-1185">Reference proteome</keyword>
<feature type="compositionally biased region" description="Basic and acidic residues" evidence="2">
    <location>
        <begin position="168"/>
        <end position="186"/>
    </location>
</feature>
<name>D3SW18_NATMM</name>
<feature type="domain" description="Serpin" evidence="3">
    <location>
        <begin position="91"/>
        <end position="495"/>
    </location>
</feature>
<proteinExistence type="inferred from homology"/>
<feature type="region of interest" description="Disordered" evidence="2">
    <location>
        <begin position="24"/>
        <end position="61"/>
    </location>
</feature>
<dbReference type="KEGG" id="nmg:Nmag_2110"/>
<dbReference type="GeneID" id="8824953"/>
<dbReference type="PANTHER" id="PTHR11461">
    <property type="entry name" value="SERINE PROTEASE INHIBITOR, SERPIN"/>
    <property type="match status" value="1"/>
</dbReference>